<dbReference type="Proteomes" id="UP000675881">
    <property type="component" value="Chromosome 6"/>
</dbReference>
<accession>A0A7R8D0Y0</accession>
<evidence type="ECO:0000256" key="5">
    <source>
        <dbReference type="ARBA" id="ARBA00022692"/>
    </source>
</evidence>
<reference evidence="14" key="1">
    <citation type="submission" date="2021-02" db="EMBL/GenBank/DDBJ databases">
        <authorList>
            <person name="Bekaert M."/>
        </authorList>
    </citation>
    <scope>NUCLEOTIDE SEQUENCE</scope>
    <source>
        <strain evidence="14">IoA-00</strain>
    </source>
</reference>
<dbReference type="OrthoDB" id="6344466at2759"/>
<evidence type="ECO:0000256" key="12">
    <source>
        <dbReference type="ARBA" id="ARBA00023303"/>
    </source>
</evidence>
<evidence type="ECO:0000313" key="15">
    <source>
        <dbReference type="Proteomes" id="UP000675881"/>
    </source>
</evidence>
<keyword evidence="15" id="KW-1185">Reference proteome</keyword>
<evidence type="ECO:0000256" key="1">
    <source>
        <dbReference type="ARBA" id="ARBA00004651"/>
    </source>
</evidence>
<keyword evidence="8" id="KW-0472">Membrane</keyword>
<keyword evidence="4" id="KW-1003">Cell membrane</keyword>
<dbReference type="AlphaFoldDB" id="A0A7R8D0Y0"/>
<keyword evidence="3" id="KW-0813">Transport</keyword>
<dbReference type="Pfam" id="PF10613">
    <property type="entry name" value="Lig_chan-Glu_bd"/>
    <property type="match status" value="1"/>
</dbReference>
<keyword evidence="5" id="KW-0812">Transmembrane</keyword>
<evidence type="ECO:0000256" key="11">
    <source>
        <dbReference type="ARBA" id="ARBA00023286"/>
    </source>
</evidence>
<dbReference type="Gene3D" id="3.40.190.10">
    <property type="entry name" value="Periplasmic binding protein-like II"/>
    <property type="match status" value="1"/>
</dbReference>
<evidence type="ECO:0000259" key="13">
    <source>
        <dbReference type="SMART" id="SM00918"/>
    </source>
</evidence>
<dbReference type="EMBL" id="HG994585">
    <property type="protein sequence ID" value="CAF2987860.1"/>
    <property type="molecule type" value="Genomic_DNA"/>
</dbReference>
<dbReference type="SMART" id="SM00918">
    <property type="entry name" value="Lig_chan-Glu_bd"/>
    <property type="match status" value="1"/>
</dbReference>
<evidence type="ECO:0000256" key="4">
    <source>
        <dbReference type="ARBA" id="ARBA00022475"/>
    </source>
</evidence>
<dbReference type="SUPFAM" id="SSF53850">
    <property type="entry name" value="Periplasmic binding protein-like II"/>
    <property type="match status" value="1"/>
</dbReference>
<gene>
    <name evidence="14" type="ORF">LSAA_11175</name>
</gene>
<keyword evidence="7" id="KW-0406">Ion transport</keyword>
<evidence type="ECO:0000256" key="10">
    <source>
        <dbReference type="ARBA" id="ARBA00023180"/>
    </source>
</evidence>
<dbReference type="PANTHER" id="PTHR42643:SF24">
    <property type="entry name" value="IONOTROPIC RECEPTOR 60A"/>
    <property type="match status" value="1"/>
</dbReference>
<keyword evidence="10" id="KW-0325">Glycoprotein</keyword>
<name>A0A7R8D0Y0_LEPSM</name>
<feature type="domain" description="Ionotropic glutamate receptor L-glutamate and glycine-binding" evidence="13">
    <location>
        <begin position="170"/>
        <end position="233"/>
    </location>
</feature>
<dbReference type="InterPro" id="IPR019594">
    <property type="entry name" value="Glu/Gly-bd"/>
</dbReference>
<evidence type="ECO:0000256" key="8">
    <source>
        <dbReference type="ARBA" id="ARBA00023136"/>
    </source>
</evidence>
<organism evidence="14 15">
    <name type="scientific">Lepeophtheirus salmonis</name>
    <name type="common">Salmon louse</name>
    <name type="synonym">Caligus salmonis</name>
    <dbReference type="NCBI Taxonomy" id="72036"/>
    <lineage>
        <taxon>Eukaryota</taxon>
        <taxon>Metazoa</taxon>
        <taxon>Ecdysozoa</taxon>
        <taxon>Arthropoda</taxon>
        <taxon>Crustacea</taxon>
        <taxon>Multicrustacea</taxon>
        <taxon>Hexanauplia</taxon>
        <taxon>Copepoda</taxon>
        <taxon>Siphonostomatoida</taxon>
        <taxon>Caligidae</taxon>
        <taxon>Lepeophtheirus</taxon>
    </lineage>
</organism>
<keyword evidence="11" id="KW-1071">Ligand-gated ion channel</keyword>
<dbReference type="PANTHER" id="PTHR42643">
    <property type="entry name" value="IONOTROPIC RECEPTOR 20A-RELATED"/>
    <property type="match status" value="1"/>
</dbReference>
<evidence type="ECO:0000256" key="7">
    <source>
        <dbReference type="ARBA" id="ARBA00023065"/>
    </source>
</evidence>
<dbReference type="InterPro" id="IPR052192">
    <property type="entry name" value="Insect_Ionotropic_Sensory_Rcpt"/>
</dbReference>
<evidence type="ECO:0000256" key="9">
    <source>
        <dbReference type="ARBA" id="ARBA00023170"/>
    </source>
</evidence>
<dbReference type="Gene3D" id="1.10.287.70">
    <property type="match status" value="1"/>
</dbReference>
<evidence type="ECO:0000256" key="3">
    <source>
        <dbReference type="ARBA" id="ARBA00022448"/>
    </source>
</evidence>
<keyword evidence="6" id="KW-1133">Transmembrane helix</keyword>
<dbReference type="GO" id="GO:0050906">
    <property type="term" value="P:detection of stimulus involved in sensory perception"/>
    <property type="evidence" value="ECO:0007669"/>
    <property type="project" value="UniProtKB-ARBA"/>
</dbReference>
<evidence type="ECO:0000256" key="6">
    <source>
        <dbReference type="ARBA" id="ARBA00022989"/>
    </source>
</evidence>
<keyword evidence="9" id="KW-0675">Receptor</keyword>
<dbReference type="GO" id="GO:0015276">
    <property type="term" value="F:ligand-gated monoatomic ion channel activity"/>
    <property type="evidence" value="ECO:0007669"/>
    <property type="project" value="InterPro"/>
</dbReference>
<evidence type="ECO:0000256" key="2">
    <source>
        <dbReference type="ARBA" id="ARBA00008685"/>
    </source>
</evidence>
<evidence type="ECO:0000313" key="14">
    <source>
        <dbReference type="EMBL" id="CAF2987860.1"/>
    </source>
</evidence>
<dbReference type="InterPro" id="IPR001320">
    <property type="entry name" value="Iontro_rcpt_C"/>
</dbReference>
<sequence length="532" mass="61392">MESQYSKIIDKIIENTSNNCSLIFSEFNSFENLNFLDLVTKIQENNKMTLITTSLSHWRSSTKSLQMNRCLIQVVVGAANNLIPYIDDIWDKEWCNRGHKYIVITDRESIKEVGQASKINDVMDLIIILLDEINSSASYRNFYPSVNPFPNKFKNLNGKVLKSAFLETFPYIFRTTDSVTNEQKYDGIDHKIISAIGELLNYTITYRDSVDGKYGSRNATSNAFNGMIGMTQRQEVDFTVGSITQTPMREEVIDFSFTTFHTHSTFITRKPAPVPKWKSMFEPFQIELWISLIIAVFGFLFSYFLFLKVSNFEESLSFSLSSLNILGSFINQGIKHPRESSSRILIGSWFLFSICIAATYGGSLISYLTLPRRQAPIDTLKQLDKSDLNVVILNGTLFENEFRDSKYPIYQSLWKKFVQTAPDCDTLFNCFEFTRDIPGWSYIMDYDLLESLKITSSFDENEGDNLHIASEEFIPSQYAIVLRKNSPYLSEFDSSLIKLRQAGLINLWRNDILIKRRFENKQKLKKVKNNIK</sequence>
<keyword evidence="12" id="KW-0407">Ion channel</keyword>
<comment type="subcellular location">
    <subcellularLocation>
        <location evidence="1">Cell membrane</location>
        <topology evidence="1">Multi-pass membrane protein</topology>
    </subcellularLocation>
</comment>
<dbReference type="GO" id="GO:0005886">
    <property type="term" value="C:plasma membrane"/>
    <property type="evidence" value="ECO:0007669"/>
    <property type="project" value="UniProtKB-SubCell"/>
</dbReference>
<dbReference type="Pfam" id="PF00060">
    <property type="entry name" value="Lig_chan"/>
    <property type="match status" value="1"/>
</dbReference>
<comment type="similarity">
    <text evidence="2">Belongs to the glutamate-gated ion channel (TC 1.A.10.1) family.</text>
</comment>
<proteinExistence type="inferred from homology"/>
<protein>
    <submittedName>
        <fullName evidence="14">(salmon louse) hypothetical protein</fullName>
    </submittedName>
</protein>